<reference evidence="1" key="1">
    <citation type="submission" date="2019-08" db="EMBL/GenBank/DDBJ databases">
        <authorList>
            <person name="Kucharzyk K."/>
            <person name="Murdoch R.W."/>
            <person name="Higgins S."/>
            <person name="Loffler F."/>
        </authorList>
    </citation>
    <scope>NUCLEOTIDE SEQUENCE</scope>
</reference>
<dbReference type="EMBL" id="VSSQ01002661">
    <property type="protein sequence ID" value="MPM16707.1"/>
    <property type="molecule type" value="Genomic_DNA"/>
</dbReference>
<comment type="caution">
    <text evidence="1">The sequence shown here is derived from an EMBL/GenBank/DDBJ whole genome shotgun (WGS) entry which is preliminary data.</text>
</comment>
<proteinExistence type="predicted"/>
<evidence type="ECO:0000313" key="1">
    <source>
        <dbReference type="EMBL" id="MPM16707.1"/>
    </source>
</evidence>
<gene>
    <name evidence="1" type="ORF">SDC9_63088</name>
</gene>
<name>A0A644XL73_9ZZZZ</name>
<protein>
    <submittedName>
        <fullName evidence="1">Uncharacterized protein</fullName>
    </submittedName>
</protein>
<dbReference type="AlphaFoldDB" id="A0A644XL73"/>
<sequence length="236" mass="24451">MADGVHQVGLAQPGTAVDDQRVEHLARSLGGRPGRRVGQPIGRADDEVVEGVLRVETAALQDLAVEVAVAAGVRVGPGHERTDPLTAVELLVRPLVVELVIGRLRRLQRQLGDVEGDVRVDGDGQPGHVPEAVRQCLLDPGAQPVLQLVARVLVRDGHHHGVLDHGQRLGVAQQAAMSGSGVLHDVGPGLGQLVSGEPRVFGGAPSHACPSCPRCGPAGAASTHLSTGVDNRSRPA</sequence>
<accession>A0A644XL73</accession>
<organism evidence="1">
    <name type="scientific">bioreactor metagenome</name>
    <dbReference type="NCBI Taxonomy" id="1076179"/>
    <lineage>
        <taxon>unclassified sequences</taxon>
        <taxon>metagenomes</taxon>
        <taxon>ecological metagenomes</taxon>
    </lineage>
</organism>